<dbReference type="InterPro" id="IPR040850">
    <property type="entry name" value="Knl1_RWD_C"/>
</dbReference>
<dbReference type="OrthoDB" id="10688319at2759"/>
<dbReference type="KEGG" id="gtt:GUITHDRAFT_138687"/>
<dbReference type="EnsemblProtists" id="EKX45847">
    <property type="protein sequence ID" value="EKX45847"/>
    <property type="gene ID" value="GUITHDRAFT_138687"/>
</dbReference>
<keyword evidence="6" id="KW-1185">Reference proteome</keyword>
<reference evidence="6" key="2">
    <citation type="submission" date="2012-11" db="EMBL/GenBank/DDBJ databases">
        <authorList>
            <person name="Kuo A."/>
            <person name="Curtis B.A."/>
            <person name="Tanifuji G."/>
            <person name="Burki F."/>
            <person name="Gruber A."/>
            <person name="Irimia M."/>
            <person name="Maruyama S."/>
            <person name="Arias M.C."/>
            <person name="Ball S.G."/>
            <person name="Gile G.H."/>
            <person name="Hirakawa Y."/>
            <person name="Hopkins J.F."/>
            <person name="Rensing S.A."/>
            <person name="Schmutz J."/>
            <person name="Symeonidi A."/>
            <person name="Elias M."/>
            <person name="Eveleigh R.J."/>
            <person name="Herman E.K."/>
            <person name="Klute M.J."/>
            <person name="Nakayama T."/>
            <person name="Obornik M."/>
            <person name="Reyes-Prieto A."/>
            <person name="Armbrust E.V."/>
            <person name="Aves S.J."/>
            <person name="Beiko R.G."/>
            <person name="Coutinho P."/>
            <person name="Dacks J.B."/>
            <person name="Durnford D.G."/>
            <person name="Fast N.M."/>
            <person name="Green B.R."/>
            <person name="Grisdale C."/>
            <person name="Hempe F."/>
            <person name="Henrissat B."/>
            <person name="Hoppner M.P."/>
            <person name="Ishida K.-I."/>
            <person name="Kim E."/>
            <person name="Koreny L."/>
            <person name="Kroth P.G."/>
            <person name="Liu Y."/>
            <person name="Malik S.-B."/>
            <person name="Maier U.G."/>
            <person name="McRose D."/>
            <person name="Mock T."/>
            <person name="Neilson J.A."/>
            <person name="Onodera N.T."/>
            <person name="Poole A.M."/>
            <person name="Pritham E.J."/>
            <person name="Richards T.A."/>
            <person name="Rocap G."/>
            <person name="Roy S.W."/>
            <person name="Sarai C."/>
            <person name="Schaack S."/>
            <person name="Shirato S."/>
            <person name="Slamovits C.H."/>
            <person name="Spencer D.F."/>
            <person name="Suzuki S."/>
            <person name="Worden A.Z."/>
            <person name="Zauner S."/>
            <person name="Barry K."/>
            <person name="Bell C."/>
            <person name="Bharti A.K."/>
            <person name="Crow J.A."/>
            <person name="Grimwood J."/>
            <person name="Kramer R."/>
            <person name="Lindquist E."/>
            <person name="Lucas S."/>
            <person name="Salamov A."/>
            <person name="McFadden G.I."/>
            <person name="Lane C.E."/>
            <person name="Keeling P.J."/>
            <person name="Gray M.W."/>
            <person name="Grigoriev I.V."/>
            <person name="Archibald J.M."/>
        </authorList>
    </citation>
    <scope>NUCLEOTIDE SEQUENCE</scope>
    <source>
        <strain evidence="6">CCMP2712</strain>
    </source>
</reference>
<dbReference type="InterPro" id="IPR033338">
    <property type="entry name" value="Spc105/Spc7"/>
</dbReference>
<gene>
    <name evidence="4" type="ORF">GUITHDRAFT_138687</name>
</gene>
<sequence length="896" mass="98709">MPGTPRRPRSSPGRTRRSISNKENEPLPPPESPGVMVTKEKRASRVTSRFSVLKVLGTTESEISPCQDKANDIAKKRRTSRVSFGNIQTTIFQKDSEFGNNSPSPGSSGKASQPTNLSTLPDDTVFGSPAVSVAGSEAMEITGTVLQPLPSLPNMSDQDDGSFASFGDGTQEQPQFGQPVSLSDLVEEDERCWENQSRQKKPSGQLEFMKDRPAAEDKNADLTDHDLTADIPDPGNRTRALADHTGAFMSGNTGVFRDQTCMGMEITAAYGGIVSQRPEPSMNNDVTCTEGMEFTNAYGGIVAANAMQDKPVESRQSAISEEISGTLSKLREAEMADHDDGEEEEPHDAVAMEMTGTFGKILSAISTNPADEEEEATDSQGAEVWGNKTFTDGEVTMFTPLSRIKSLGTRRASRSSMAPEARELVSQYGKMEQDNVAGDVAENGRRMSVRPKDSGITLDSFLDEIGIRFLTNAKASKRKSSVCPPLRLVPGEMTEVDKLNEVLVSETELGQLRNNSSRLRSMYEKLKEDMVELEEAINRHNPECFALPFGEDQEVTMNFQKQMKLLKKFCRAKAESRWMEWRESAQQQVEDALQRVKDAVLEDGAMIDQKMVELAEERVRVLQEKSSIATEGLRAQLTSMAEAEAEQSFVVGAFRKQVEDLESQRQQLEETIESIKEEAAKVSVNPNDSMLVELEGIGEEDVARLSLEHAATQGLVPWRLLRTSTGGLTLQLEGGWTLNVQLGKSGVVSSVQLDRQEPPTEFERALMEQADLHGLLRSCRKASELGDVLQELSFRIGRVVTLSQELDKLSRMCFVQRRVDGDGAPELFTTVANPELGYKLGLTWKMSWHYPAGRMPLSMEVLSGSADEEQILDVTSRHSCGPLRLTRILRELSGSG</sequence>
<feature type="region of interest" description="Disordered" evidence="2">
    <location>
        <begin position="147"/>
        <end position="208"/>
    </location>
</feature>
<evidence type="ECO:0000256" key="1">
    <source>
        <dbReference type="SAM" id="Coils"/>
    </source>
</evidence>
<dbReference type="Proteomes" id="UP000011087">
    <property type="component" value="Unassembled WGS sequence"/>
</dbReference>
<dbReference type="HOGENOM" id="CLU_323013_0_0_1"/>
<feature type="compositionally biased region" description="Basic and acidic residues" evidence="2">
    <location>
        <begin position="216"/>
        <end position="228"/>
    </location>
</feature>
<reference evidence="4 6" key="1">
    <citation type="journal article" date="2012" name="Nature">
        <title>Algal genomes reveal evolutionary mosaicism and the fate of nucleomorphs.</title>
        <authorList>
            <consortium name="DOE Joint Genome Institute"/>
            <person name="Curtis B.A."/>
            <person name="Tanifuji G."/>
            <person name="Burki F."/>
            <person name="Gruber A."/>
            <person name="Irimia M."/>
            <person name="Maruyama S."/>
            <person name="Arias M.C."/>
            <person name="Ball S.G."/>
            <person name="Gile G.H."/>
            <person name="Hirakawa Y."/>
            <person name="Hopkins J.F."/>
            <person name="Kuo A."/>
            <person name="Rensing S.A."/>
            <person name="Schmutz J."/>
            <person name="Symeonidi A."/>
            <person name="Elias M."/>
            <person name="Eveleigh R.J."/>
            <person name="Herman E.K."/>
            <person name="Klute M.J."/>
            <person name="Nakayama T."/>
            <person name="Obornik M."/>
            <person name="Reyes-Prieto A."/>
            <person name="Armbrust E.V."/>
            <person name="Aves S.J."/>
            <person name="Beiko R.G."/>
            <person name="Coutinho P."/>
            <person name="Dacks J.B."/>
            <person name="Durnford D.G."/>
            <person name="Fast N.M."/>
            <person name="Green B.R."/>
            <person name="Grisdale C.J."/>
            <person name="Hempel F."/>
            <person name="Henrissat B."/>
            <person name="Hoppner M.P."/>
            <person name="Ishida K."/>
            <person name="Kim E."/>
            <person name="Koreny L."/>
            <person name="Kroth P.G."/>
            <person name="Liu Y."/>
            <person name="Malik S.B."/>
            <person name="Maier U.G."/>
            <person name="McRose D."/>
            <person name="Mock T."/>
            <person name="Neilson J.A."/>
            <person name="Onodera N.T."/>
            <person name="Poole A.M."/>
            <person name="Pritham E.J."/>
            <person name="Richards T.A."/>
            <person name="Rocap G."/>
            <person name="Roy S.W."/>
            <person name="Sarai C."/>
            <person name="Schaack S."/>
            <person name="Shirato S."/>
            <person name="Slamovits C.H."/>
            <person name="Spencer D.F."/>
            <person name="Suzuki S."/>
            <person name="Worden A.Z."/>
            <person name="Zauner S."/>
            <person name="Barry K."/>
            <person name="Bell C."/>
            <person name="Bharti A.K."/>
            <person name="Crow J.A."/>
            <person name="Grimwood J."/>
            <person name="Kramer R."/>
            <person name="Lindquist E."/>
            <person name="Lucas S."/>
            <person name="Salamov A."/>
            <person name="McFadden G.I."/>
            <person name="Lane C.E."/>
            <person name="Keeling P.J."/>
            <person name="Gray M.W."/>
            <person name="Grigoriev I.V."/>
            <person name="Archibald J.M."/>
        </authorList>
    </citation>
    <scope>NUCLEOTIDE SEQUENCE</scope>
    <source>
        <strain evidence="4 6">CCMP2712</strain>
    </source>
</reference>
<evidence type="ECO:0000313" key="5">
    <source>
        <dbReference type="EnsemblProtists" id="EKX45847"/>
    </source>
</evidence>
<dbReference type="Pfam" id="PF08317">
    <property type="entry name" value="Spc7"/>
    <property type="match status" value="1"/>
</dbReference>
<dbReference type="Pfam" id="PF18210">
    <property type="entry name" value="Knl1_RWD_C"/>
    <property type="match status" value="1"/>
</dbReference>
<feature type="region of interest" description="Disordered" evidence="2">
    <location>
        <begin position="1"/>
        <end position="47"/>
    </location>
</feature>
<accession>L1JC32</accession>
<feature type="coiled-coil region" evidence="1">
    <location>
        <begin position="509"/>
        <end position="543"/>
    </location>
</feature>
<evidence type="ECO:0000259" key="3">
    <source>
        <dbReference type="SMART" id="SM00787"/>
    </source>
</evidence>
<feature type="compositionally biased region" description="Polar residues" evidence="2">
    <location>
        <begin position="168"/>
        <end position="181"/>
    </location>
</feature>
<keyword evidence="1" id="KW-0175">Coiled coil</keyword>
<dbReference type="EMBL" id="JH992997">
    <property type="protein sequence ID" value="EKX45847.1"/>
    <property type="molecule type" value="Genomic_DNA"/>
</dbReference>
<feature type="compositionally biased region" description="Low complexity" evidence="2">
    <location>
        <begin position="99"/>
        <end position="109"/>
    </location>
</feature>
<protein>
    <recommendedName>
        <fullName evidence="3">Spc7 kinetochore protein domain-containing protein</fullName>
    </recommendedName>
</protein>
<dbReference type="PANTHER" id="PTHR28260:SF1">
    <property type="entry name" value="SPINDLE POLE BODY COMPONENT SPC105"/>
    <property type="match status" value="1"/>
</dbReference>
<dbReference type="Pfam" id="PF15402">
    <property type="entry name" value="MELT_2"/>
    <property type="match status" value="3"/>
</dbReference>
<reference evidence="5" key="3">
    <citation type="submission" date="2016-03" db="UniProtKB">
        <authorList>
            <consortium name="EnsemblProtists"/>
        </authorList>
    </citation>
    <scope>IDENTIFICATION</scope>
</reference>
<dbReference type="PANTHER" id="PTHR28260">
    <property type="entry name" value="SPINDLE POLE BODY COMPONENT SPC105"/>
    <property type="match status" value="1"/>
</dbReference>
<feature type="region of interest" description="Disordered" evidence="2">
    <location>
        <begin position="58"/>
        <end position="77"/>
    </location>
</feature>
<feature type="coiled-coil region" evidence="1">
    <location>
        <begin position="651"/>
        <end position="685"/>
    </location>
</feature>
<feature type="compositionally biased region" description="Polar residues" evidence="2">
    <location>
        <begin position="110"/>
        <end position="121"/>
    </location>
</feature>
<dbReference type="GO" id="GO:1990758">
    <property type="term" value="P:mitotic sister chromatid biorientation"/>
    <property type="evidence" value="ECO:0007669"/>
    <property type="project" value="TreeGrafter"/>
</dbReference>
<dbReference type="InterPro" id="IPR013253">
    <property type="entry name" value="Spc7_domain"/>
</dbReference>
<dbReference type="GO" id="GO:0000776">
    <property type="term" value="C:kinetochore"/>
    <property type="evidence" value="ECO:0007669"/>
    <property type="project" value="TreeGrafter"/>
</dbReference>
<proteinExistence type="predicted"/>
<feature type="compositionally biased region" description="Basic residues" evidence="2">
    <location>
        <begin position="1"/>
        <end position="19"/>
    </location>
</feature>
<name>L1JC32_GUITC</name>
<dbReference type="AlphaFoldDB" id="L1JC32"/>
<evidence type="ECO:0000313" key="4">
    <source>
        <dbReference type="EMBL" id="EKX45847.1"/>
    </source>
</evidence>
<dbReference type="GO" id="GO:0007094">
    <property type="term" value="P:mitotic spindle assembly checkpoint signaling"/>
    <property type="evidence" value="ECO:0007669"/>
    <property type="project" value="TreeGrafter"/>
</dbReference>
<feature type="region of interest" description="Disordered" evidence="2">
    <location>
        <begin position="216"/>
        <end position="235"/>
    </location>
</feature>
<evidence type="ECO:0000313" key="6">
    <source>
        <dbReference type="Proteomes" id="UP000011087"/>
    </source>
</evidence>
<organism evidence="4">
    <name type="scientific">Guillardia theta (strain CCMP2712)</name>
    <name type="common">Cryptophyte</name>
    <dbReference type="NCBI Taxonomy" id="905079"/>
    <lineage>
        <taxon>Eukaryota</taxon>
        <taxon>Cryptophyceae</taxon>
        <taxon>Pyrenomonadales</taxon>
        <taxon>Geminigeraceae</taxon>
        <taxon>Guillardia</taxon>
    </lineage>
</organism>
<dbReference type="SMART" id="SM00787">
    <property type="entry name" value="Spc7"/>
    <property type="match status" value="1"/>
</dbReference>
<evidence type="ECO:0000256" key="2">
    <source>
        <dbReference type="SAM" id="MobiDB-lite"/>
    </source>
</evidence>
<dbReference type="GO" id="GO:0034501">
    <property type="term" value="P:protein localization to kinetochore"/>
    <property type="evidence" value="ECO:0007669"/>
    <property type="project" value="TreeGrafter"/>
</dbReference>
<dbReference type="PaxDb" id="55529-EKX45847"/>
<dbReference type="RefSeq" id="XP_005832827.1">
    <property type="nucleotide sequence ID" value="XM_005832770.1"/>
</dbReference>
<dbReference type="GeneID" id="17302547"/>
<dbReference type="STRING" id="905079.L1JC32"/>
<feature type="domain" description="Spc7 kinetochore protein" evidence="3">
    <location>
        <begin position="440"/>
        <end position="743"/>
    </location>
</feature>
<feature type="region of interest" description="Disordered" evidence="2">
    <location>
        <begin position="93"/>
        <end position="123"/>
    </location>
</feature>